<dbReference type="EMBL" id="GEDC01001569">
    <property type="protein sequence ID" value="JAS35729.1"/>
    <property type="molecule type" value="Transcribed_RNA"/>
</dbReference>
<evidence type="ECO:0000313" key="6">
    <source>
        <dbReference type="EMBL" id="JAS35729.1"/>
    </source>
</evidence>
<dbReference type="AlphaFoldDB" id="A0A1B6ECR0"/>
<evidence type="ECO:0000256" key="5">
    <source>
        <dbReference type="SAM" id="MobiDB-lite"/>
    </source>
</evidence>
<sequence length="513" mass="58098">MCASKNEEPQTPEKWKRPDEVMRMYNLRMKKKALQARMNRTENPLIKPTNNVPLLSPKVSEKRKNPFGVPNNSFSNDSLKRVRDNELELDECSNDQTLFKLLNLTDNSRRETTGSICFANILNKLNDPSKDPQPKPLLKKGTKVPPVDWTLRTKVRFMSKKPFAWNENLRTCEEASGITGFVRCLDTEPSATSSLDSSPSARFHQCCLVWQHPILPWLELYPRTGKTQKLTDSKIPPVTGQPGIRESLQRDWEESFRSLYQLVRARQCPYFYLLTHTFSCLFRAAGICGHPTINALISPTSRGFRQILKDEDIEFTMPLKTKNGSPKSADDTGYDTLETTQNSQICTDDIDEGEEAEEWLHSMGVEAAEIKRMSYNQVRESVVKVESNRFFSMEVKGPILPTTIHNLCNLLSSSLDQFSLTFANLDSTKPFTTAGHANVCDSTREEKEGLENIGSESNASCTENQISNSAFEEVNLSDCGLPNLVLKSLCNKESNSVQLFDSLKFSDKVYSWT</sequence>
<gene>
    <name evidence="6" type="ORF">g.14254</name>
</gene>
<organism evidence="6">
    <name type="scientific">Clastoptera arizonana</name>
    <name type="common">Arizona spittle bug</name>
    <dbReference type="NCBI Taxonomy" id="38151"/>
    <lineage>
        <taxon>Eukaryota</taxon>
        <taxon>Metazoa</taxon>
        <taxon>Ecdysozoa</taxon>
        <taxon>Arthropoda</taxon>
        <taxon>Hexapoda</taxon>
        <taxon>Insecta</taxon>
        <taxon>Pterygota</taxon>
        <taxon>Neoptera</taxon>
        <taxon>Paraneoptera</taxon>
        <taxon>Hemiptera</taxon>
        <taxon>Auchenorrhyncha</taxon>
        <taxon>Cercopoidea</taxon>
        <taxon>Clastopteridae</taxon>
        <taxon>Clastoptera</taxon>
    </lineage>
</organism>
<evidence type="ECO:0000256" key="2">
    <source>
        <dbReference type="ARBA" id="ARBA00022473"/>
    </source>
</evidence>
<protein>
    <recommendedName>
        <fullName evidence="7">Protein downstream neighbor of son homolog</fullName>
    </recommendedName>
</protein>
<proteinExistence type="inferred from homology"/>
<name>A0A1B6ECR0_9HEMI</name>
<comment type="subcellular location">
    <subcellularLocation>
        <location evidence="1">Nucleus</location>
    </subcellularLocation>
</comment>
<evidence type="ECO:0000256" key="1">
    <source>
        <dbReference type="ARBA" id="ARBA00004123"/>
    </source>
</evidence>
<feature type="region of interest" description="Disordered" evidence="5">
    <location>
        <begin position="44"/>
        <end position="72"/>
    </location>
</feature>
<accession>A0A1B6ECR0</accession>
<comment type="similarity">
    <text evidence="4">Belongs to the DONSON family.</text>
</comment>
<evidence type="ECO:0000256" key="4">
    <source>
        <dbReference type="ARBA" id="ARBA00025806"/>
    </source>
</evidence>
<keyword evidence="3" id="KW-0539">Nucleus</keyword>
<evidence type="ECO:0008006" key="7">
    <source>
        <dbReference type="Google" id="ProtNLM"/>
    </source>
</evidence>
<dbReference type="PANTHER" id="PTHR12972">
    <property type="entry name" value="DOWNSTREAM NEIGHBOR OF SON"/>
    <property type="match status" value="1"/>
</dbReference>
<dbReference type="InterPro" id="IPR024861">
    <property type="entry name" value="Donson"/>
</dbReference>
<dbReference type="GO" id="GO:0005634">
    <property type="term" value="C:nucleus"/>
    <property type="evidence" value="ECO:0007669"/>
    <property type="project" value="UniProtKB-SubCell"/>
</dbReference>
<evidence type="ECO:0000256" key="3">
    <source>
        <dbReference type="ARBA" id="ARBA00023242"/>
    </source>
</evidence>
<dbReference type="PRINTS" id="PR02064">
    <property type="entry name" value="DONSON"/>
</dbReference>
<reference evidence="6" key="1">
    <citation type="submission" date="2015-12" db="EMBL/GenBank/DDBJ databases">
        <title>De novo transcriptome assembly of four potential Pierce s Disease insect vectors from Arizona vineyards.</title>
        <authorList>
            <person name="Tassone E.E."/>
        </authorList>
    </citation>
    <scope>NUCLEOTIDE SEQUENCE</scope>
</reference>
<dbReference type="PANTHER" id="PTHR12972:SF0">
    <property type="entry name" value="PROTEIN DOWNSTREAM NEIGHBOR OF SON"/>
    <property type="match status" value="1"/>
</dbReference>
<dbReference type="GO" id="GO:0033260">
    <property type="term" value="P:nuclear DNA replication"/>
    <property type="evidence" value="ECO:0007669"/>
    <property type="project" value="TreeGrafter"/>
</dbReference>
<keyword evidence="2" id="KW-0217">Developmental protein</keyword>